<feature type="region of interest" description="Disordered" evidence="10">
    <location>
        <begin position="297"/>
        <end position="341"/>
    </location>
</feature>
<keyword evidence="6 9" id="KW-0863">Zinc-finger</keyword>
<feature type="compositionally biased region" description="Low complexity" evidence="10">
    <location>
        <begin position="257"/>
        <end position="266"/>
    </location>
</feature>
<reference evidence="14" key="1">
    <citation type="submission" date="2025-05" db="UniProtKB">
        <authorList>
            <consortium name="RefSeq"/>
        </authorList>
    </citation>
    <scope>NUCLEOTIDE SEQUENCE [LARGE SCALE GENOMIC DNA]</scope>
</reference>
<keyword evidence="7" id="KW-0833">Ubl conjugation pathway</keyword>
<dbReference type="PROSITE" id="PS51873">
    <property type="entry name" value="TRIAD"/>
    <property type="match status" value="1"/>
</dbReference>
<evidence type="ECO:0000256" key="7">
    <source>
        <dbReference type="ARBA" id="ARBA00022786"/>
    </source>
</evidence>
<feature type="compositionally biased region" description="Pro residues" evidence="10">
    <location>
        <begin position="70"/>
        <end position="82"/>
    </location>
</feature>
<feature type="compositionally biased region" description="Polar residues" evidence="10">
    <location>
        <begin position="810"/>
        <end position="828"/>
    </location>
</feature>
<dbReference type="Gene3D" id="1.20.120.1750">
    <property type="match status" value="1"/>
</dbReference>
<evidence type="ECO:0000256" key="6">
    <source>
        <dbReference type="ARBA" id="ARBA00022771"/>
    </source>
</evidence>
<dbReference type="InterPro" id="IPR001841">
    <property type="entry name" value="Znf_RING"/>
</dbReference>
<dbReference type="InterPro" id="IPR044066">
    <property type="entry name" value="TRIAD_supradom"/>
</dbReference>
<dbReference type="RefSeq" id="XP_072841914.1">
    <property type="nucleotide sequence ID" value="XM_072985813.1"/>
</dbReference>
<dbReference type="InterPro" id="IPR002867">
    <property type="entry name" value="IBR_dom"/>
</dbReference>
<feature type="compositionally biased region" description="Pro residues" evidence="10">
    <location>
        <begin position="231"/>
        <end position="242"/>
    </location>
</feature>
<feature type="transmembrane region" description="Helical" evidence="11">
    <location>
        <begin position="588"/>
        <end position="620"/>
    </location>
</feature>
<dbReference type="CDD" id="cd20355">
    <property type="entry name" value="Rcat_RBR_RNF19"/>
    <property type="match status" value="1"/>
</dbReference>
<organism evidence="14 15">
    <name type="scientific">Pogona vitticeps</name>
    <name type="common">central bearded dragon</name>
    <dbReference type="NCBI Taxonomy" id="103695"/>
    <lineage>
        <taxon>Eukaryota</taxon>
        <taxon>Metazoa</taxon>
        <taxon>Chordata</taxon>
        <taxon>Craniata</taxon>
        <taxon>Vertebrata</taxon>
        <taxon>Euteleostomi</taxon>
        <taxon>Lepidosauria</taxon>
        <taxon>Squamata</taxon>
        <taxon>Bifurcata</taxon>
        <taxon>Unidentata</taxon>
        <taxon>Episquamata</taxon>
        <taxon>Toxicofera</taxon>
        <taxon>Iguania</taxon>
        <taxon>Acrodonta</taxon>
        <taxon>Agamidae</taxon>
        <taxon>Amphibolurinae</taxon>
        <taxon>Pogona</taxon>
    </lineage>
</organism>
<keyword evidence="14" id="KW-1185">Reference proteome</keyword>
<evidence type="ECO:0000256" key="10">
    <source>
        <dbReference type="SAM" id="MobiDB-lite"/>
    </source>
</evidence>
<dbReference type="PANTHER" id="PTHR11685">
    <property type="entry name" value="RBR FAMILY RING FINGER AND IBR DOMAIN-CONTAINING"/>
    <property type="match status" value="1"/>
</dbReference>
<keyword evidence="5" id="KW-0677">Repeat</keyword>
<keyword evidence="4" id="KW-0479">Metal-binding</keyword>
<keyword evidence="11" id="KW-1133">Transmembrane helix</keyword>
<dbReference type="SMART" id="SM00184">
    <property type="entry name" value="RING"/>
    <property type="match status" value="2"/>
</dbReference>
<evidence type="ECO:0000256" key="4">
    <source>
        <dbReference type="ARBA" id="ARBA00022723"/>
    </source>
</evidence>
<gene>
    <name evidence="15" type="primary">LOC110087003</name>
</gene>
<feature type="region of interest" description="Disordered" evidence="10">
    <location>
        <begin position="50"/>
        <end position="285"/>
    </location>
</feature>
<evidence type="ECO:0000256" key="11">
    <source>
        <dbReference type="SAM" id="Phobius"/>
    </source>
</evidence>
<feature type="compositionally biased region" description="Low complexity" evidence="10">
    <location>
        <begin position="59"/>
        <end position="69"/>
    </location>
</feature>
<dbReference type="Pfam" id="PF01485">
    <property type="entry name" value="IBR"/>
    <property type="match status" value="1"/>
</dbReference>
<feature type="compositionally biased region" description="Low complexity" evidence="10">
    <location>
        <begin position="83"/>
        <end position="92"/>
    </location>
</feature>
<dbReference type="Proteomes" id="UP001652642">
    <property type="component" value="Chromosome 1"/>
</dbReference>
<evidence type="ECO:0000256" key="2">
    <source>
        <dbReference type="ARBA" id="ARBA00012251"/>
    </source>
</evidence>
<evidence type="ECO:0000256" key="8">
    <source>
        <dbReference type="ARBA" id="ARBA00022833"/>
    </source>
</evidence>
<feature type="domain" description="RING-type" evidence="13">
    <location>
        <begin position="346"/>
        <end position="578"/>
    </location>
</feature>
<dbReference type="EC" id="2.3.2.31" evidence="2"/>
<dbReference type="InterPro" id="IPR013083">
    <property type="entry name" value="Znf_RING/FYVE/PHD"/>
</dbReference>
<dbReference type="GeneID" id="110087003"/>
<dbReference type="SMART" id="SM00647">
    <property type="entry name" value="IBR"/>
    <property type="match status" value="2"/>
</dbReference>
<feature type="region of interest" description="Disordered" evidence="10">
    <location>
        <begin position="809"/>
        <end position="828"/>
    </location>
</feature>
<evidence type="ECO:0000259" key="13">
    <source>
        <dbReference type="PROSITE" id="PS51873"/>
    </source>
</evidence>
<sequence length="828" mass="85772">MALLPPTLRTLTSQIVHATCHYIGPQQGLQLRLFLVRLLLQRWTRSELSRVAGGPARCGASSIPGLPSLGLPPPPRPSPPAPAKGAPGLPAGLRKRPRPLFGPTRESAAAGGSPAGPGGRASPAPPRPARPAFREDPDSSQDSPPPPRRRKRLHFPGCCATAELGVGVGVGGRPAGSSGSADQRRARQLPIPPRAGGGEAVEARSSGGERSRTGAAFPGTRERGRARPSGSPLPPPPPPPGPGQSGAPAEGSRPRLEPGAAGWPEGEAGGGMKRPTGGAPTSLGGAVLGLFGRKAAAAAPRAPEREAPLPPAGAGAGAAESPPVAPAGARGASPRAEPAGAGAGEGWLECPLCLLAQPPPAFRTLPGCGHRSCRACLEEYLRLAIGESRVPVACPHCPAPLQPADLPLLLPEAGAGAGAAAALRDKYEEYLLRRVLVADPGTRWCPAPDCSYAVIAYGCAECPRLVCGRQGCGTEFCYHCRQPWHPDSSCKPAWEEWKQDSPVGAPERSPQPIQKEEATPDPNTIKVCPRCGAFIMKINDGSCNRMNCTVCGCLFCWLCVREITDVHFLSPSGCTFWGKKPWSRTRKLLWQLGMVLGAPMVISLVAGLAVPVITLGIPIYMGKKVLSHGRKSKLSSCQQCLSVASSIILSLFISPVVTAVTVGVGVPLMLTYIYGVVVLSLCRNRWGCGSPQRRAGEPSSVELENLAKLNELLAVLPTPTGAEMRAGGAAPTPPLPSGSRQQQEEETGQTEGGPRFGSMAVAGAGSLLREAPDTSHREGLHVVEVEVEAEPPTAFEGSLCSAVSSRSCSTDTLANTSDGGSLAGVTTE</sequence>
<evidence type="ECO:0000256" key="5">
    <source>
        <dbReference type="ARBA" id="ARBA00022737"/>
    </source>
</evidence>
<feature type="compositionally biased region" description="Low complexity" evidence="10">
    <location>
        <begin position="317"/>
        <end position="341"/>
    </location>
</feature>
<keyword evidence="11" id="KW-0812">Transmembrane</keyword>
<evidence type="ECO:0000259" key="12">
    <source>
        <dbReference type="PROSITE" id="PS50089"/>
    </source>
</evidence>
<name>A0ABM5F930_9SAUR</name>
<keyword evidence="11" id="KW-0472">Membrane</keyword>
<feature type="region of interest" description="Disordered" evidence="10">
    <location>
        <begin position="721"/>
        <end position="759"/>
    </location>
</feature>
<comment type="catalytic activity">
    <reaction evidence="1">
        <text>[E2 ubiquitin-conjugating enzyme]-S-ubiquitinyl-L-cysteine + [acceptor protein]-L-lysine = [E2 ubiquitin-conjugating enzyme]-L-cysteine + [acceptor protein]-N(6)-ubiquitinyl-L-lysine.</text>
        <dbReference type="EC" id="2.3.2.31"/>
    </reaction>
</comment>
<evidence type="ECO:0000256" key="1">
    <source>
        <dbReference type="ARBA" id="ARBA00001798"/>
    </source>
</evidence>
<protein>
    <recommendedName>
        <fullName evidence="2">RBR-type E3 ubiquitin transferase</fullName>
        <ecNumber evidence="2">2.3.2.31</ecNumber>
    </recommendedName>
</protein>
<evidence type="ECO:0000256" key="9">
    <source>
        <dbReference type="PROSITE-ProRule" id="PRU00175"/>
    </source>
</evidence>
<feature type="domain" description="RING-type" evidence="12">
    <location>
        <begin position="350"/>
        <end position="397"/>
    </location>
</feature>
<evidence type="ECO:0000313" key="15">
    <source>
        <dbReference type="RefSeq" id="XP_072841914.1"/>
    </source>
</evidence>
<keyword evidence="3" id="KW-0808">Transferase</keyword>
<proteinExistence type="predicted"/>
<dbReference type="SUPFAM" id="SSF57850">
    <property type="entry name" value="RING/U-box"/>
    <property type="match status" value="3"/>
</dbReference>
<evidence type="ECO:0000256" key="3">
    <source>
        <dbReference type="ARBA" id="ARBA00022679"/>
    </source>
</evidence>
<evidence type="ECO:0000313" key="14">
    <source>
        <dbReference type="Proteomes" id="UP001652642"/>
    </source>
</evidence>
<keyword evidence="8" id="KW-0862">Zinc</keyword>
<feature type="transmembrane region" description="Helical" evidence="11">
    <location>
        <begin position="640"/>
        <end position="658"/>
    </location>
</feature>
<dbReference type="Gene3D" id="3.30.40.10">
    <property type="entry name" value="Zinc/RING finger domain, C3HC4 (zinc finger)"/>
    <property type="match status" value="1"/>
</dbReference>
<accession>A0ABM5F930</accession>
<dbReference type="InterPro" id="IPR031127">
    <property type="entry name" value="E3_UB_ligase_RBR"/>
</dbReference>
<dbReference type="CDD" id="cd20338">
    <property type="entry name" value="BRcat_RBR_RNF19"/>
    <property type="match status" value="1"/>
</dbReference>
<reference evidence="15" key="2">
    <citation type="submission" date="2025-08" db="UniProtKB">
        <authorList>
            <consortium name="RefSeq"/>
        </authorList>
    </citation>
    <scope>IDENTIFICATION</scope>
</reference>
<dbReference type="PROSITE" id="PS50089">
    <property type="entry name" value="ZF_RING_2"/>
    <property type="match status" value="1"/>
</dbReference>